<sequence length="476" mass="53066">MGDVVIFYGHAASNWGDLAINSGVVQLLECAGRPASEIRAVRMRPSDRYDRLSRESLDGAQTTDMYFPSTGGDLTRELMQLSEYFESPDDFVRKYRLKAADLVVLNAGEHLFESSTGENLRDLLWRILPLISANRAATPLVVMPSTLGPFRSNLGHQLTRVLARLPVAFAFRESSSKDLMRSTDLSTKPVLLDPGFFAKGLNPRASSPTTPTTIGLVFRLEDYGLRAGSKRSAYMQAKSRSNEFRDSTGLRVFGSIAEHHLNEGRAIRLLVQTQADREITVALYNALRERHPDGNIQLRDPETFQEYLDEIRSLDLLITSRFHAVILAEAQRVPCVGIYSESHGHKMPGLFNLLGYPEGAVRMDERYAQRVSEDVMMATDASWGDRGPRWERIQELKDLTRSWFYEALGAARTGPVDTSRLQIAALAGLNRVVSENVRRQDLTAIESSLSKIQDALRGLGDHESSVHPSDVVSQGD</sequence>
<reference evidence="2 3" key="1">
    <citation type="journal article" date="2008" name="J. Bacteriol.">
        <title>Complete genome sequence of the soil actinomycete Kocuria rhizophila.</title>
        <authorList>
            <person name="Takarada H."/>
            <person name="Sekine M."/>
            <person name="Kosugi H."/>
            <person name="Matsuo Y."/>
            <person name="Fujisawa T."/>
            <person name="Omata S."/>
            <person name="Kishi E."/>
            <person name="Shimizu A."/>
            <person name="Tsukatani N."/>
            <person name="Tanikawa S."/>
            <person name="Fujita N."/>
            <person name="Harayama S."/>
        </authorList>
    </citation>
    <scope>NUCLEOTIDE SEQUENCE [LARGE SCALE GENOMIC DNA]</scope>
    <source>
        <strain evidence="3">ATCC 9341 / DSM 348 / NBRC 103217 / DC2201</strain>
    </source>
</reference>
<dbReference type="OrthoDB" id="1814359at2"/>
<dbReference type="RefSeq" id="WP_012398331.1">
    <property type="nucleotide sequence ID" value="NC_010617.1"/>
</dbReference>
<protein>
    <recommendedName>
        <fullName evidence="1">Polysaccharide pyruvyl transferase domain-containing protein</fullName>
    </recommendedName>
</protein>
<dbReference type="PANTHER" id="PTHR36836">
    <property type="entry name" value="COLANIC ACID BIOSYNTHESIS PROTEIN WCAK"/>
    <property type="match status" value="1"/>
</dbReference>
<evidence type="ECO:0000313" key="2">
    <source>
        <dbReference type="EMBL" id="BAG29610.1"/>
    </source>
</evidence>
<keyword evidence="3" id="KW-1185">Reference proteome</keyword>
<feature type="domain" description="Polysaccharide pyruvyl transferase" evidence="1">
    <location>
        <begin position="14"/>
        <end position="340"/>
    </location>
</feature>
<accession>B2GHQ7</accession>
<dbReference type="AlphaFoldDB" id="B2GHQ7"/>
<organism evidence="2 3">
    <name type="scientific">Kocuria rhizophila (strain ATCC 9341 / DSM 348 / NBRC 103217 / DC2201)</name>
    <dbReference type="NCBI Taxonomy" id="378753"/>
    <lineage>
        <taxon>Bacteria</taxon>
        <taxon>Bacillati</taxon>
        <taxon>Actinomycetota</taxon>
        <taxon>Actinomycetes</taxon>
        <taxon>Micrococcales</taxon>
        <taxon>Micrococcaceae</taxon>
        <taxon>Kocuria</taxon>
    </lineage>
</organism>
<evidence type="ECO:0000259" key="1">
    <source>
        <dbReference type="Pfam" id="PF04230"/>
    </source>
</evidence>
<dbReference type="EMBL" id="AP009152">
    <property type="protein sequence ID" value="BAG29610.1"/>
    <property type="molecule type" value="Genomic_DNA"/>
</dbReference>
<dbReference type="Proteomes" id="UP000008838">
    <property type="component" value="Chromosome"/>
</dbReference>
<dbReference type="HOGENOM" id="CLU_573396_0_0_11"/>
<dbReference type="PANTHER" id="PTHR36836:SF1">
    <property type="entry name" value="COLANIC ACID BIOSYNTHESIS PROTEIN WCAK"/>
    <property type="match status" value="1"/>
</dbReference>
<dbReference type="Pfam" id="PF04230">
    <property type="entry name" value="PS_pyruv_trans"/>
    <property type="match status" value="1"/>
</dbReference>
<dbReference type="STRING" id="378753.KRH_12630"/>
<dbReference type="InterPro" id="IPR007345">
    <property type="entry name" value="Polysacch_pyruvyl_Trfase"/>
</dbReference>
<proteinExistence type="predicted"/>
<evidence type="ECO:0000313" key="3">
    <source>
        <dbReference type="Proteomes" id="UP000008838"/>
    </source>
</evidence>
<dbReference type="KEGG" id="krh:KRH_12630"/>
<gene>
    <name evidence="2" type="ordered locus">KRH_12630</name>
</gene>
<name>B2GHQ7_KOCRD</name>
<dbReference type="eggNOG" id="COG2327">
    <property type="taxonomic scope" value="Bacteria"/>
</dbReference>